<gene>
    <name evidence="3" type="ORF">BN851_0109840</name>
</gene>
<organism evidence="3">
    <name type="scientific">Fusarium acuminatum CS5907</name>
    <dbReference type="NCBI Taxonomy" id="1318461"/>
    <lineage>
        <taxon>Eukaryota</taxon>
        <taxon>Fungi</taxon>
        <taxon>Dikarya</taxon>
        <taxon>Ascomycota</taxon>
        <taxon>Pezizomycotina</taxon>
        <taxon>Sordariomycetes</taxon>
        <taxon>Hypocreomycetidae</taxon>
        <taxon>Hypocreales</taxon>
        <taxon>Nectriaceae</taxon>
        <taxon>Fusarium</taxon>
        <taxon>Fusarium tricinctum species complex</taxon>
    </lineage>
</organism>
<comment type="caution">
    <text evidence="3">The sequence shown here is derived from an EMBL/GenBank/DDBJ whole genome shotgun (WGS) entry which is preliminary data.</text>
</comment>
<evidence type="ECO:0000256" key="1">
    <source>
        <dbReference type="SAM" id="MobiDB-lite"/>
    </source>
</evidence>
<protein>
    <submittedName>
        <fullName evidence="3">WGS project CBMG000000000 data, contig CS5907-c002367</fullName>
    </submittedName>
</protein>
<dbReference type="EMBL" id="CBMG010002356">
    <property type="protein sequence ID" value="CEG03783.1"/>
    <property type="molecule type" value="Genomic_DNA"/>
</dbReference>
<dbReference type="Pfam" id="PF06985">
    <property type="entry name" value="HET"/>
    <property type="match status" value="1"/>
</dbReference>
<proteinExistence type="predicted"/>
<feature type="domain" description="Heterokaryon incompatibility" evidence="2">
    <location>
        <begin position="61"/>
        <end position="244"/>
    </location>
</feature>
<dbReference type="AlphaFoldDB" id="A0A090M9J2"/>
<sequence>MASKNPNSEPLPLHPGPMPPMYQPLAAKEIRHLVIQPGVFREPVRCALKTVSLDDEPPPRFEALSYCWNELRDTVVVNDHTVSVPSDLAWFLRRLRRKATPRTVWADSICINQSDNKEKGHQVNMMHEIYRSTAEAQVYLCESAGSYRQQQEDGIQDNEYQPHHWYGDERDVHLSLLLVRYGDQPLSYIMMDIVVIGLLTCVTDHFCSLEKDITAVSGFFQLAIHLFSFMVEQPWFSRIWTFQEAVLPKSVSVHFGVCVFPLDMMLCATQKIMSLVGTRGPSCCASTWKRLPPLGAPALGHIEGHLWDLNLHRNSAQKNDQSVVIKDVDLVLLLEATRNRRCQEPRDRIYGLLGLVHNWRFTEPITPDYSLGIEELYITATWRAMTETQTTVLLAHNTPRKNLNLPSWVPDWSRTLTMAEKASLPLTRSSMSYPGRQAFELLSNSRLRLNMVFVGSIRKTLDISDFGVEKTTDTPLACDAIIGAIRICREMVGLPADHESTEEPGRSRDKMFRERILTDCYFCETRGYKQWKKNECFKQGEQPTDTFHGGHAQSFFTLSDGSFSLANFECSKQDKVFATLGNMSVYLVLRPYKTTQMGPDVEQWELRGPCELWNFNRDADKQSLQGDICSIILV</sequence>
<dbReference type="InterPro" id="IPR052895">
    <property type="entry name" value="HetReg/Transcr_Mod"/>
</dbReference>
<evidence type="ECO:0000259" key="2">
    <source>
        <dbReference type="Pfam" id="PF06985"/>
    </source>
</evidence>
<name>A0A090M9J2_9HYPO</name>
<evidence type="ECO:0000313" key="3">
    <source>
        <dbReference type="EMBL" id="CEG03783.1"/>
    </source>
</evidence>
<dbReference type="InterPro" id="IPR010730">
    <property type="entry name" value="HET"/>
</dbReference>
<dbReference type="PANTHER" id="PTHR24148:SF82">
    <property type="entry name" value="HETEROKARYON INCOMPATIBILITY DOMAIN-CONTAINING PROTEIN"/>
    <property type="match status" value="1"/>
</dbReference>
<feature type="region of interest" description="Disordered" evidence="1">
    <location>
        <begin position="1"/>
        <end position="20"/>
    </location>
</feature>
<reference evidence="3" key="1">
    <citation type="submission" date="2013-05" db="EMBL/GenBank/DDBJ databases">
        <title>Draft genome sequences of six wheat associated Fusarium spp. isolates.</title>
        <authorList>
            <person name="Moolhuijzen P.M."/>
            <person name="Manners J.M."/>
            <person name="Wilcox S."/>
            <person name="Bellgard M.I."/>
            <person name="Gardiner D.M."/>
        </authorList>
    </citation>
    <scope>NUCLEOTIDE SEQUENCE</scope>
    <source>
        <strain evidence="3">CS5907</strain>
    </source>
</reference>
<accession>A0A090M9J2</accession>
<dbReference type="PANTHER" id="PTHR24148">
    <property type="entry name" value="ANKYRIN REPEAT DOMAIN-CONTAINING PROTEIN 39 HOMOLOG-RELATED"/>
    <property type="match status" value="1"/>
</dbReference>